<dbReference type="EMBL" id="CP090166">
    <property type="protein sequence ID" value="UJO16408.1"/>
    <property type="molecule type" value="Genomic_DNA"/>
</dbReference>
<evidence type="ECO:0000256" key="1">
    <source>
        <dbReference type="SAM" id="MobiDB-lite"/>
    </source>
</evidence>
<dbReference type="KEGG" id="ffu:CLAFUR5_05203"/>
<proteinExistence type="predicted"/>
<dbReference type="Proteomes" id="UP000756132">
    <property type="component" value="Chromosome 4"/>
</dbReference>
<evidence type="ECO:0000313" key="3">
    <source>
        <dbReference type="Proteomes" id="UP000756132"/>
    </source>
</evidence>
<organism evidence="2 3">
    <name type="scientific">Passalora fulva</name>
    <name type="common">Tomato leaf mold</name>
    <name type="synonym">Cladosporium fulvum</name>
    <dbReference type="NCBI Taxonomy" id="5499"/>
    <lineage>
        <taxon>Eukaryota</taxon>
        <taxon>Fungi</taxon>
        <taxon>Dikarya</taxon>
        <taxon>Ascomycota</taxon>
        <taxon>Pezizomycotina</taxon>
        <taxon>Dothideomycetes</taxon>
        <taxon>Dothideomycetidae</taxon>
        <taxon>Mycosphaerellales</taxon>
        <taxon>Mycosphaerellaceae</taxon>
        <taxon>Fulvia</taxon>
    </lineage>
</organism>
<evidence type="ECO:0000313" key="2">
    <source>
        <dbReference type="EMBL" id="UJO16408.1"/>
    </source>
</evidence>
<accession>A0A9Q8P7U9</accession>
<sequence>MIGDNAGALGTLDVEMSHIRYQVGYAMAERTFATQEEIYVFLRCVSDALSKYAAATGHIKWRDASSKGFLEDGSVLPPQILRLWHSAPSPHVLDPKNIMDIARERFTAAENELEMLQTQPEYAERRIESLSGSKEFALETASGKWLTLCRRLWQHQVYRAQSWDAITIKAKTLANTLKSLEDTWDRRPDSTPPEIYLAAAEALKDATLWALIEAEKELIKLIQRQKRFERHNMYKRATATTHVDITTKHFTKLGTVKVEPLTRSDFEADPLLWTLTWASGMPENDNRLYPLDSVAYATYLLDHENEHDRVDASFTGLIDVIGDLAAIQDILQGFDASRPCAWVAPADEKKRLELRKLLQVSGMLSHNESRITGQFRNLYEDCVADIEKNTSYDRLDMTDAKLSPAAVRLQAFCEKAPWPRGVTDGEERLQEQSIAHRALREFWQALRQARLEQMRTNNKKKTPASRVSPEGIDGCLEARLLSKFKGDAYLEQIQDEIRELSQDKARTLMRRKLRAEAAVNAKAVLAPRTEGAATSPKNTRIDKKKRKRDNKKDRTQQQDAALALIREMAPRWFEDEEDNNDVDEPAIEDEILEEPVSPGDRIPINRASQAVLGRIFRKDQTAFRWQDFVAAMYDAGYSVTSVAGSHHKFVKAEGKGKGSIIVPRPHNHAAAMEDWNIRPLKTRLTVDVHLRYQSFELRGKRRSR</sequence>
<gene>
    <name evidence="2" type="ORF">CLAFUR5_05203</name>
</gene>
<name>A0A9Q8P7U9_PASFU</name>
<feature type="region of interest" description="Disordered" evidence="1">
    <location>
        <begin position="527"/>
        <end position="558"/>
    </location>
</feature>
<reference evidence="2" key="2">
    <citation type="journal article" date="2022" name="Microb. Genom.">
        <title>A chromosome-scale genome assembly of the tomato pathogen Cladosporium fulvum reveals a compartmentalized genome architecture and the presence of a dispensable chromosome.</title>
        <authorList>
            <person name="Zaccaron A.Z."/>
            <person name="Chen L.H."/>
            <person name="Samaras A."/>
            <person name="Stergiopoulos I."/>
        </authorList>
    </citation>
    <scope>NUCLEOTIDE SEQUENCE</scope>
    <source>
        <strain evidence="2">Race5_Kim</strain>
    </source>
</reference>
<reference evidence="2" key="1">
    <citation type="submission" date="2021-12" db="EMBL/GenBank/DDBJ databases">
        <authorList>
            <person name="Zaccaron A."/>
            <person name="Stergiopoulos I."/>
        </authorList>
    </citation>
    <scope>NUCLEOTIDE SEQUENCE</scope>
    <source>
        <strain evidence="2">Race5_Kim</strain>
    </source>
</reference>
<dbReference type="GeneID" id="71985081"/>
<protein>
    <submittedName>
        <fullName evidence="2">Uncharacterized protein</fullName>
    </submittedName>
</protein>
<keyword evidence="3" id="KW-1185">Reference proteome</keyword>
<dbReference type="RefSeq" id="XP_047760774.1">
    <property type="nucleotide sequence ID" value="XM_047904351.1"/>
</dbReference>
<dbReference type="AlphaFoldDB" id="A0A9Q8P7U9"/>